<evidence type="ECO:0000313" key="1">
    <source>
        <dbReference type="EMBL" id="KTB27511.1"/>
    </source>
</evidence>
<name>A0A0W0ETW9_MONRR</name>
<proteinExistence type="predicted"/>
<reference evidence="1 2" key="1">
    <citation type="submission" date="2015-12" db="EMBL/GenBank/DDBJ databases">
        <title>Draft genome sequence of Moniliophthora roreri, the causal agent of frosty pod rot of cacao.</title>
        <authorList>
            <person name="Aime M.C."/>
            <person name="Diaz-Valderrama J.R."/>
            <person name="Kijpornyongpan T."/>
            <person name="Phillips-Mora W."/>
        </authorList>
    </citation>
    <scope>NUCLEOTIDE SEQUENCE [LARGE SCALE GENOMIC DNA]</scope>
    <source>
        <strain evidence="1 2">MCA 2952</strain>
    </source>
</reference>
<sequence length="9" mass="955">MSKVYPSGS</sequence>
<organism evidence="1 2">
    <name type="scientific">Moniliophthora roreri</name>
    <name type="common">Frosty pod rot fungus</name>
    <name type="synonym">Monilia roreri</name>
    <dbReference type="NCBI Taxonomy" id="221103"/>
    <lineage>
        <taxon>Eukaryota</taxon>
        <taxon>Fungi</taxon>
        <taxon>Dikarya</taxon>
        <taxon>Basidiomycota</taxon>
        <taxon>Agaricomycotina</taxon>
        <taxon>Agaricomycetes</taxon>
        <taxon>Agaricomycetidae</taxon>
        <taxon>Agaricales</taxon>
        <taxon>Marasmiineae</taxon>
        <taxon>Marasmiaceae</taxon>
        <taxon>Moniliophthora</taxon>
    </lineage>
</organism>
<evidence type="ECO:0000313" key="2">
    <source>
        <dbReference type="Proteomes" id="UP000054988"/>
    </source>
</evidence>
<accession>A0A0W0ETW9</accession>
<protein>
    <submittedName>
        <fullName evidence="1">Uncharacterized protein</fullName>
    </submittedName>
</protein>
<dbReference type="Proteomes" id="UP000054988">
    <property type="component" value="Unassembled WGS sequence"/>
</dbReference>
<gene>
    <name evidence="1" type="ORF">WG66_19913</name>
</gene>
<comment type="caution">
    <text evidence="1">The sequence shown here is derived from an EMBL/GenBank/DDBJ whole genome shotgun (WGS) entry which is preliminary data.</text>
</comment>
<dbReference type="EMBL" id="LATX01002543">
    <property type="protein sequence ID" value="KTB27511.1"/>
    <property type="molecule type" value="Genomic_DNA"/>
</dbReference>